<dbReference type="InterPro" id="IPR006009">
    <property type="entry name" value="GlcNAc_MurG"/>
</dbReference>
<dbReference type="NCBIfam" id="TIGR01133">
    <property type="entry name" value="murG"/>
    <property type="match status" value="1"/>
</dbReference>
<dbReference type="GO" id="GO:0005975">
    <property type="term" value="P:carbohydrate metabolic process"/>
    <property type="evidence" value="ECO:0007669"/>
    <property type="project" value="InterPro"/>
</dbReference>
<evidence type="ECO:0000256" key="6">
    <source>
        <dbReference type="ARBA" id="ARBA00022984"/>
    </source>
</evidence>
<evidence type="ECO:0000256" key="3">
    <source>
        <dbReference type="ARBA" id="ARBA00022676"/>
    </source>
</evidence>
<dbReference type="Gene3D" id="3.40.50.2000">
    <property type="entry name" value="Glycogen Phosphorylase B"/>
    <property type="match status" value="2"/>
</dbReference>
<protein>
    <recommendedName>
        <fullName evidence="13">Glycosyl transferase family 28 C-terminal domain-containing protein</fullName>
    </recommendedName>
</protein>
<keyword evidence="9" id="KW-0961">Cell wall biogenesis/degradation</keyword>
<evidence type="ECO:0000256" key="8">
    <source>
        <dbReference type="ARBA" id="ARBA00023306"/>
    </source>
</evidence>
<evidence type="ECO:0000256" key="2">
    <source>
        <dbReference type="ARBA" id="ARBA00022618"/>
    </source>
</evidence>
<dbReference type="NCBIfam" id="NF009102">
    <property type="entry name" value="PRK12446.1"/>
    <property type="match status" value="1"/>
</dbReference>
<feature type="non-terminal residue" evidence="12">
    <location>
        <position position="1"/>
    </location>
</feature>
<evidence type="ECO:0000256" key="5">
    <source>
        <dbReference type="ARBA" id="ARBA00022960"/>
    </source>
</evidence>
<sequence>VVCTGGGSAGHVIPTLPIMEYLIARSWQVVYVGSTSGLEERLVKPLDVTFHSIMTGKLRRYWSMDNLVDFFRVPIGVVQAIRILRKESPDVVFSKGGYVAFPIVFAAWLCRVPVVAHESDVSPGLANRLCFRFVNSLCVNFGSIRAPVPRLVVTGTPMRRALLEGNAERGRERLGFQQNIPIILVVGGSLGALRLNRLIHEALDLLVDEFDVVHVCGLGNVDATHENDSHYRQLEYVDDGWGDILACADVVISRAGANSVVELLTLNKPNILVPLPATVSRGDQIENAEFAHSAGYSKVLQEDELNVEILTRTIREVFSNRSFWQERLSKFGSKDALALIISEIERAIADVD</sequence>
<keyword evidence="7" id="KW-0472">Membrane</keyword>
<name>A0A381PIG1_9ZZZZ</name>
<evidence type="ECO:0008006" key="13">
    <source>
        <dbReference type="Google" id="ProtNLM"/>
    </source>
</evidence>
<accession>A0A381PIG1</accession>
<proteinExistence type="inferred from homology"/>
<dbReference type="SUPFAM" id="SSF53756">
    <property type="entry name" value="UDP-Glycosyltransferase/glycogen phosphorylase"/>
    <property type="match status" value="1"/>
</dbReference>
<keyword evidence="2" id="KW-0132">Cell division</keyword>
<dbReference type="CDD" id="cd03785">
    <property type="entry name" value="GT28_MurG"/>
    <property type="match status" value="1"/>
</dbReference>
<keyword evidence="3" id="KW-0328">Glycosyltransferase</keyword>
<evidence type="ECO:0000256" key="7">
    <source>
        <dbReference type="ARBA" id="ARBA00023136"/>
    </source>
</evidence>
<feature type="domain" description="Glycosyl transferase family 28 C-terminal" evidence="11">
    <location>
        <begin position="182"/>
        <end position="333"/>
    </location>
</feature>
<dbReference type="GO" id="GO:0008360">
    <property type="term" value="P:regulation of cell shape"/>
    <property type="evidence" value="ECO:0007669"/>
    <property type="project" value="UniProtKB-KW"/>
</dbReference>
<dbReference type="InterPro" id="IPR007235">
    <property type="entry name" value="Glyco_trans_28_C"/>
</dbReference>
<dbReference type="Pfam" id="PF03033">
    <property type="entry name" value="Glyco_transf_28"/>
    <property type="match status" value="1"/>
</dbReference>
<dbReference type="GO" id="GO:0050511">
    <property type="term" value="F:undecaprenyldiphospho-muramoylpentapeptide beta-N-acetylglucosaminyltransferase activity"/>
    <property type="evidence" value="ECO:0007669"/>
    <property type="project" value="InterPro"/>
</dbReference>
<evidence type="ECO:0000256" key="9">
    <source>
        <dbReference type="ARBA" id="ARBA00023316"/>
    </source>
</evidence>
<feature type="domain" description="Glycosyltransferase family 28 N-terminal" evidence="10">
    <location>
        <begin position="1"/>
        <end position="136"/>
    </location>
</feature>
<dbReference type="GO" id="GO:0071555">
    <property type="term" value="P:cell wall organization"/>
    <property type="evidence" value="ECO:0007669"/>
    <property type="project" value="UniProtKB-KW"/>
</dbReference>
<dbReference type="GO" id="GO:0009252">
    <property type="term" value="P:peptidoglycan biosynthetic process"/>
    <property type="evidence" value="ECO:0007669"/>
    <property type="project" value="UniProtKB-KW"/>
</dbReference>
<keyword evidence="8" id="KW-0131">Cell cycle</keyword>
<dbReference type="Pfam" id="PF04101">
    <property type="entry name" value="Glyco_tran_28_C"/>
    <property type="match status" value="1"/>
</dbReference>
<organism evidence="12">
    <name type="scientific">marine metagenome</name>
    <dbReference type="NCBI Taxonomy" id="408172"/>
    <lineage>
        <taxon>unclassified sequences</taxon>
        <taxon>metagenomes</taxon>
        <taxon>ecological metagenomes</taxon>
    </lineage>
</organism>
<reference evidence="12" key="1">
    <citation type="submission" date="2018-05" db="EMBL/GenBank/DDBJ databases">
        <authorList>
            <person name="Lanie J.A."/>
            <person name="Ng W.-L."/>
            <person name="Kazmierczak K.M."/>
            <person name="Andrzejewski T.M."/>
            <person name="Davidsen T.M."/>
            <person name="Wayne K.J."/>
            <person name="Tettelin H."/>
            <person name="Glass J.I."/>
            <person name="Rusch D."/>
            <person name="Podicherti R."/>
            <person name="Tsui H.-C.T."/>
            <person name="Winkler M.E."/>
        </authorList>
    </citation>
    <scope>NUCLEOTIDE SEQUENCE</scope>
</reference>
<dbReference type="PANTHER" id="PTHR21015:SF27">
    <property type="entry name" value="UDP-N-ACETYLGLUCOSAMINE--N-ACETYLMURAMYL-(PENTAPEPTIDE) PYROPHOSPHORYL-UNDECAPRENOL N-ACETYLGLUCOSAMINE TRANSFERASE"/>
    <property type="match status" value="1"/>
</dbReference>
<evidence type="ECO:0000259" key="11">
    <source>
        <dbReference type="Pfam" id="PF04101"/>
    </source>
</evidence>
<keyword evidence="6" id="KW-0573">Peptidoglycan synthesis</keyword>
<dbReference type="HAMAP" id="MF_00033">
    <property type="entry name" value="MurG"/>
    <property type="match status" value="1"/>
</dbReference>
<evidence type="ECO:0000259" key="10">
    <source>
        <dbReference type="Pfam" id="PF03033"/>
    </source>
</evidence>
<keyword evidence="4" id="KW-0808">Transferase</keyword>
<evidence type="ECO:0000256" key="4">
    <source>
        <dbReference type="ARBA" id="ARBA00022679"/>
    </source>
</evidence>
<dbReference type="GO" id="GO:0051301">
    <property type="term" value="P:cell division"/>
    <property type="evidence" value="ECO:0007669"/>
    <property type="project" value="UniProtKB-KW"/>
</dbReference>
<evidence type="ECO:0000256" key="1">
    <source>
        <dbReference type="ARBA" id="ARBA00022475"/>
    </source>
</evidence>
<keyword evidence="5" id="KW-0133">Cell shape</keyword>
<dbReference type="PANTHER" id="PTHR21015">
    <property type="entry name" value="UDP-N-ACETYLGLUCOSAMINE--N-ACETYLMURAMYL-(PENTAPEPTIDE) PYROPHOSPHORYL-UNDECAPRENOL N-ACETYLGLUCOSAMINE TRANSFERASE 1"/>
    <property type="match status" value="1"/>
</dbReference>
<dbReference type="InterPro" id="IPR004276">
    <property type="entry name" value="GlycoTrans_28_N"/>
</dbReference>
<keyword evidence="1" id="KW-1003">Cell membrane</keyword>
<gene>
    <name evidence="12" type="ORF">METZ01_LOCUS19258</name>
</gene>
<dbReference type="AlphaFoldDB" id="A0A381PIG1"/>
<evidence type="ECO:0000313" key="12">
    <source>
        <dbReference type="EMBL" id="SUZ66404.1"/>
    </source>
</evidence>
<dbReference type="EMBL" id="UINC01000983">
    <property type="protein sequence ID" value="SUZ66404.1"/>
    <property type="molecule type" value="Genomic_DNA"/>
</dbReference>